<evidence type="ECO:0000313" key="1">
    <source>
        <dbReference type="EMBL" id="KAJ7986400.1"/>
    </source>
</evidence>
<sequence length="110" mass="12476">MGRKAAEIKREETGTGWVCRHAVGWDWPRVIGHSEARTTTHHHVTGLQLILRRSNCTPCTHHHRNLSHSYSVVTQWTVFTSDYVTPSLDTRHEHGHPQSHGHQSGMLGSN</sequence>
<organism evidence="1 2">
    <name type="scientific">Dallia pectoralis</name>
    <name type="common">Alaska blackfish</name>
    <dbReference type="NCBI Taxonomy" id="75939"/>
    <lineage>
        <taxon>Eukaryota</taxon>
        <taxon>Metazoa</taxon>
        <taxon>Chordata</taxon>
        <taxon>Craniata</taxon>
        <taxon>Vertebrata</taxon>
        <taxon>Euteleostomi</taxon>
        <taxon>Actinopterygii</taxon>
        <taxon>Neopterygii</taxon>
        <taxon>Teleostei</taxon>
        <taxon>Protacanthopterygii</taxon>
        <taxon>Esociformes</taxon>
        <taxon>Umbridae</taxon>
        <taxon>Dallia</taxon>
    </lineage>
</organism>
<keyword evidence="2" id="KW-1185">Reference proteome</keyword>
<evidence type="ECO:0000313" key="2">
    <source>
        <dbReference type="Proteomes" id="UP001157502"/>
    </source>
</evidence>
<protein>
    <submittedName>
        <fullName evidence="1">Uncharacterized protein</fullName>
    </submittedName>
</protein>
<name>A0ACC2F5A8_DALPE</name>
<dbReference type="EMBL" id="CM055761">
    <property type="protein sequence ID" value="KAJ7986400.1"/>
    <property type="molecule type" value="Genomic_DNA"/>
</dbReference>
<proteinExistence type="predicted"/>
<reference evidence="1" key="1">
    <citation type="submission" date="2021-05" db="EMBL/GenBank/DDBJ databases">
        <authorList>
            <person name="Pan Q."/>
            <person name="Jouanno E."/>
            <person name="Zahm M."/>
            <person name="Klopp C."/>
            <person name="Cabau C."/>
            <person name="Louis A."/>
            <person name="Berthelot C."/>
            <person name="Parey E."/>
            <person name="Roest Crollius H."/>
            <person name="Montfort J."/>
            <person name="Robinson-Rechavi M."/>
            <person name="Bouchez O."/>
            <person name="Lampietro C."/>
            <person name="Lopez Roques C."/>
            <person name="Donnadieu C."/>
            <person name="Postlethwait J."/>
            <person name="Bobe J."/>
            <person name="Dillon D."/>
            <person name="Chandos A."/>
            <person name="von Hippel F."/>
            <person name="Guiguen Y."/>
        </authorList>
    </citation>
    <scope>NUCLEOTIDE SEQUENCE</scope>
    <source>
        <strain evidence="1">YG-Jan2019</strain>
    </source>
</reference>
<dbReference type="Proteomes" id="UP001157502">
    <property type="component" value="Chromosome 34"/>
</dbReference>
<comment type="caution">
    <text evidence="1">The sequence shown here is derived from an EMBL/GenBank/DDBJ whole genome shotgun (WGS) entry which is preliminary data.</text>
</comment>
<accession>A0ACC2F5A8</accession>
<gene>
    <name evidence="1" type="ORF">DPEC_G00339510</name>
</gene>